<comment type="caution">
    <text evidence="1">The sequence shown here is derived from an EMBL/GenBank/DDBJ whole genome shotgun (WGS) entry which is preliminary data.</text>
</comment>
<dbReference type="EMBL" id="JAUDFV010000039">
    <property type="protein sequence ID" value="KAL2737007.1"/>
    <property type="molecule type" value="Genomic_DNA"/>
</dbReference>
<gene>
    <name evidence="1" type="ORF">V1478_002260</name>
</gene>
<accession>A0ABD2BW46</accession>
<protein>
    <submittedName>
        <fullName evidence="1">Uncharacterized protein</fullName>
    </submittedName>
</protein>
<dbReference type="AlphaFoldDB" id="A0ABD2BW46"/>
<keyword evidence="2" id="KW-1185">Reference proteome</keyword>
<organism evidence="1 2">
    <name type="scientific">Vespula squamosa</name>
    <name type="common">Southern yellow jacket</name>
    <name type="synonym">Wasp</name>
    <dbReference type="NCBI Taxonomy" id="30214"/>
    <lineage>
        <taxon>Eukaryota</taxon>
        <taxon>Metazoa</taxon>
        <taxon>Ecdysozoa</taxon>
        <taxon>Arthropoda</taxon>
        <taxon>Hexapoda</taxon>
        <taxon>Insecta</taxon>
        <taxon>Pterygota</taxon>
        <taxon>Neoptera</taxon>
        <taxon>Endopterygota</taxon>
        <taxon>Hymenoptera</taxon>
        <taxon>Apocrita</taxon>
        <taxon>Aculeata</taxon>
        <taxon>Vespoidea</taxon>
        <taxon>Vespidae</taxon>
        <taxon>Vespinae</taxon>
        <taxon>Vespula</taxon>
    </lineage>
</organism>
<reference evidence="1 2" key="1">
    <citation type="journal article" date="2024" name="Ann. Entomol. Soc. Am.">
        <title>Genomic analyses of the southern and eastern yellowjacket wasps (Hymenoptera: Vespidae) reveal evolutionary signatures of social life.</title>
        <authorList>
            <person name="Catto M.A."/>
            <person name="Caine P.B."/>
            <person name="Orr S.E."/>
            <person name="Hunt B.G."/>
            <person name="Goodisman M.A.D."/>
        </authorList>
    </citation>
    <scope>NUCLEOTIDE SEQUENCE [LARGE SCALE GENOMIC DNA]</scope>
    <source>
        <strain evidence="1">233</strain>
        <tissue evidence="1">Head and thorax</tissue>
    </source>
</reference>
<sequence length="16" mass="1889">MACMTIKYGRLIYVVQ</sequence>
<proteinExistence type="predicted"/>
<name>A0ABD2BW46_VESSQ</name>
<evidence type="ECO:0000313" key="1">
    <source>
        <dbReference type="EMBL" id="KAL2737007.1"/>
    </source>
</evidence>
<evidence type="ECO:0000313" key="2">
    <source>
        <dbReference type="Proteomes" id="UP001607302"/>
    </source>
</evidence>
<dbReference type="Proteomes" id="UP001607302">
    <property type="component" value="Unassembled WGS sequence"/>
</dbReference>